<dbReference type="RefSeq" id="WP_231333398.1">
    <property type="nucleotide sequence ID" value="NZ_CP059572.1"/>
</dbReference>
<name>A0ABX8QQV9_9ACTN</name>
<protein>
    <recommendedName>
        <fullName evidence="3">Terpene synthase</fullName>
    </recommendedName>
</protein>
<dbReference type="EMBL" id="CP059572">
    <property type="protein sequence ID" value="QXJ20334.1"/>
    <property type="molecule type" value="Genomic_DNA"/>
</dbReference>
<keyword evidence="2" id="KW-1185">Reference proteome</keyword>
<evidence type="ECO:0008006" key="3">
    <source>
        <dbReference type="Google" id="ProtNLM"/>
    </source>
</evidence>
<dbReference type="Pfam" id="PF19086">
    <property type="entry name" value="Terpene_syn_C_2"/>
    <property type="match status" value="1"/>
</dbReference>
<gene>
    <name evidence="1" type="ORF">AGRA3207_001028</name>
</gene>
<dbReference type="InterPro" id="IPR008949">
    <property type="entry name" value="Isoprenoid_synthase_dom_sf"/>
</dbReference>
<dbReference type="Gene3D" id="1.10.600.10">
    <property type="entry name" value="Farnesyl Diphosphate Synthase"/>
    <property type="match status" value="1"/>
</dbReference>
<sequence>MDMEGGVLPPLDVLAAADAAVVAAPLTARAAEWAARLGPPFDPALAPLCALPAAFVAPWMSGRGARLTARTGLWIFALDAWTDGPGARRDAARLRAGLAGLRAVAQGAAPGEGALGTALAQIRDDVAVAPAALPPWRRAVDAALAATLFEYEAAKRVREGGPAPALGDYLRHGAASIALAPLVLAMWSDMPSSPLPALRRPLRDACLAVRLANDLRGHGRERREGVLDALALGLPPDEVRSRVTRHVARCRTALRPHLGAVPGPALALERLLLWSVRHYERVDAGHAA</sequence>
<evidence type="ECO:0000313" key="1">
    <source>
        <dbReference type="EMBL" id="QXJ20334.1"/>
    </source>
</evidence>
<organism evidence="1 2">
    <name type="scientific">Actinomadura graeca</name>
    <dbReference type="NCBI Taxonomy" id="2750812"/>
    <lineage>
        <taxon>Bacteria</taxon>
        <taxon>Bacillati</taxon>
        <taxon>Actinomycetota</taxon>
        <taxon>Actinomycetes</taxon>
        <taxon>Streptosporangiales</taxon>
        <taxon>Thermomonosporaceae</taxon>
        <taxon>Actinomadura</taxon>
    </lineage>
</organism>
<dbReference type="Proteomes" id="UP001049518">
    <property type="component" value="Chromosome"/>
</dbReference>
<dbReference type="SUPFAM" id="SSF48576">
    <property type="entry name" value="Terpenoid synthases"/>
    <property type="match status" value="1"/>
</dbReference>
<accession>A0ABX8QQV9</accession>
<proteinExistence type="predicted"/>
<evidence type="ECO:0000313" key="2">
    <source>
        <dbReference type="Proteomes" id="UP001049518"/>
    </source>
</evidence>
<reference evidence="1" key="1">
    <citation type="submission" date="2020-07" db="EMBL/GenBank/DDBJ databases">
        <authorList>
            <person name="Tarantini F.S."/>
            <person name="Hong K.W."/>
            <person name="Chan K.G."/>
        </authorList>
    </citation>
    <scope>NUCLEOTIDE SEQUENCE</scope>
    <source>
        <strain evidence="1">32-07</strain>
    </source>
</reference>